<dbReference type="Pfam" id="PF18134">
    <property type="entry name" value="AGS_C"/>
    <property type="match status" value="1"/>
</dbReference>
<gene>
    <name evidence="3" type="ORF">H9W84_02510</name>
</gene>
<accession>A0A9X1UQB7</accession>
<dbReference type="SUPFAM" id="SSF81301">
    <property type="entry name" value="Nucleotidyltransferase"/>
    <property type="match status" value="1"/>
</dbReference>
<dbReference type="Proteomes" id="UP001139238">
    <property type="component" value="Unassembled WGS sequence"/>
</dbReference>
<dbReference type="RefSeq" id="WP_239741526.1">
    <property type="nucleotide sequence ID" value="NZ_JACSYB010000001.1"/>
</dbReference>
<dbReference type="InterPro" id="IPR006116">
    <property type="entry name" value="NT_2-5OAS_ClassI-CCAase"/>
</dbReference>
<dbReference type="Pfam" id="PF18144">
    <property type="entry name" value="SMODS"/>
    <property type="match status" value="1"/>
</dbReference>
<sequence>MTTTTIFDEFLLKLKVSNAENISLRYGEVTRALNLQFRDNDNRDSNRLQVGSYGRYTAIKGVSDLDMLYIMPASKKNEYYNGGQLQLLKDAKQAIQNRYPSTNIFVDSPVVCVKYTDFDIELQPVFEIENGFEYPDVNSSSWKITKPRQEISAMKEANDTKNNNLRNLCRMTRAWKNKHGVAMGGLLIDTLAHNFLKSTDKYDYANTSHYDEMVKDFFYYLSNLNKDQLEYRALGSNQVVKVKKPFVRKAKKTYELVLKAINAKGQKNEFQKWRDIFGYYIPKIEHNIANESLSVYDSVAKTFNNTEEFIEDIYPVDIRYNLEIDCEVTQAGYRPSSLRNMLKQKLKLSVKKDLKFFILEIDIPQPYQVKWKVLNRGVKAEEKNCIRGSVENDEGYQRKIERTDFEGEHLVECYIIKDNKVVARDFIEVPISKGFF</sequence>
<organism evidence="3 4">
    <name type="scientific">Moraxella tetraodonis</name>
    <dbReference type="NCBI Taxonomy" id="2767221"/>
    <lineage>
        <taxon>Bacteria</taxon>
        <taxon>Pseudomonadati</taxon>
        <taxon>Pseudomonadota</taxon>
        <taxon>Gammaproteobacteria</taxon>
        <taxon>Moraxellales</taxon>
        <taxon>Moraxellaceae</taxon>
        <taxon>Moraxella</taxon>
    </lineage>
</organism>
<dbReference type="Gene3D" id="3.30.460.10">
    <property type="entry name" value="Beta Polymerase, domain 2"/>
    <property type="match status" value="1"/>
</dbReference>
<dbReference type="EMBL" id="JACSYB010000001">
    <property type="protein sequence ID" value="MCG8147007.1"/>
    <property type="molecule type" value="Genomic_DNA"/>
</dbReference>
<evidence type="ECO:0000256" key="1">
    <source>
        <dbReference type="ARBA" id="ARBA00023118"/>
    </source>
</evidence>
<comment type="caution">
    <text evidence="3">The sequence shown here is derived from an EMBL/GenBank/DDBJ whole genome shotgun (WGS) entry which is preliminary data.</text>
</comment>
<keyword evidence="4" id="KW-1185">Reference proteome</keyword>
<dbReference type="AlphaFoldDB" id="A0A9X1UQB7"/>
<reference evidence="3" key="1">
    <citation type="submission" date="2021-08" db="EMBL/GenBank/DDBJ databases">
        <title>Complete genome sequence of Moraxella sp strain PS-22.</title>
        <authorList>
            <person name="Das S.K."/>
        </authorList>
    </citation>
    <scope>NUCLEOTIDE SEQUENCE</scope>
    <source>
        <strain evidence="3">PS-22</strain>
    </source>
</reference>
<name>A0A9X1UQB7_9GAMM</name>
<dbReference type="GO" id="GO:0016779">
    <property type="term" value="F:nucleotidyltransferase activity"/>
    <property type="evidence" value="ECO:0007669"/>
    <property type="project" value="InterPro"/>
</dbReference>
<evidence type="ECO:0000313" key="3">
    <source>
        <dbReference type="EMBL" id="MCG8147007.1"/>
    </source>
</evidence>
<feature type="domain" description="Adenylyl/Guanylyl and SMODS C-terminal sensor" evidence="2">
    <location>
        <begin position="305"/>
        <end position="432"/>
    </location>
</feature>
<dbReference type="InterPro" id="IPR043519">
    <property type="entry name" value="NT_sf"/>
</dbReference>
<keyword evidence="1" id="KW-0051">Antiviral defense</keyword>
<dbReference type="InterPro" id="IPR040511">
    <property type="entry name" value="AGS_C"/>
</dbReference>
<dbReference type="CDD" id="cd05400">
    <property type="entry name" value="NT_2-5OAS_ClassI-CCAase"/>
    <property type="match status" value="1"/>
</dbReference>
<evidence type="ECO:0000259" key="2">
    <source>
        <dbReference type="Pfam" id="PF18134"/>
    </source>
</evidence>
<proteinExistence type="predicted"/>
<dbReference type="GO" id="GO:0051607">
    <property type="term" value="P:defense response to virus"/>
    <property type="evidence" value="ECO:0007669"/>
    <property type="project" value="UniProtKB-KW"/>
</dbReference>
<protein>
    <submittedName>
        <fullName evidence="3">Nucleotidyltransferase</fullName>
    </submittedName>
</protein>
<evidence type="ECO:0000313" key="4">
    <source>
        <dbReference type="Proteomes" id="UP001139238"/>
    </source>
</evidence>